<dbReference type="EMBL" id="VNJK01000004">
    <property type="protein sequence ID" value="TVX87155.1"/>
    <property type="molecule type" value="Genomic_DNA"/>
</dbReference>
<dbReference type="PIRSF" id="PIRSF000126">
    <property type="entry name" value="11-beta-HSD1"/>
    <property type="match status" value="1"/>
</dbReference>
<dbReference type="RefSeq" id="WP_144993964.1">
    <property type="nucleotide sequence ID" value="NZ_VNJK01000004.1"/>
</dbReference>
<evidence type="ECO:0000259" key="4">
    <source>
        <dbReference type="SMART" id="SM00822"/>
    </source>
</evidence>
<dbReference type="InterPro" id="IPR020904">
    <property type="entry name" value="Sc_DH/Rdtase_CS"/>
</dbReference>
<dbReference type="GO" id="GO:0016020">
    <property type="term" value="C:membrane"/>
    <property type="evidence" value="ECO:0007669"/>
    <property type="project" value="TreeGrafter"/>
</dbReference>
<dbReference type="PRINTS" id="PR00081">
    <property type="entry name" value="GDHRDH"/>
</dbReference>
<dbReference type="InterPro" id="IPR057326">
    <property type="entry name" value="KR_dom"/>
</dbReference>
<proteinExistence type="inferred from homology"/>
<reference evidence="5 6" key="1">
    <citation type="submission" date="2019-07" db="EMBL/GenBank/DDBJ databases">
        <authorList>
            <person name="Kim J."/>
        </authorList>
    </citation>
    <scope>NUCLEOTIDE SEQUENCE [LARGE SCALE GENOMIC DNA]</scope>
    <source>
        <strain evidence="5 6">N4</strain>
    </source>
</reference>
<dbReference type="Proteomes" id="UP000318102">
    <property type="component" value="Unassembled WGS sequence"/>
</dbReference>
<dbReference type="FunFam" id="3.40.50.720:FF:000047">
    <property type="entry name" value="NADP-dependent L-serine/L-allo-threonine dehydrogenase"/>
    <property type="match status" value="1"/>
</dbReference>
<dbReference type="SMART" id="SM00822">
    <property type="entry name" value="PKS_KR"/>
    <property type="match status" value="1"/>
</dbReference>
<evidence type="ECO:0000256" key="1">
    <source>
        <dbReference type="ARBA" id="ARBA00006484"/>
    </source>
</evidence>
<comment type="caution">
    <text evidence="5">The sequence shown here is derived from an EMBL/GenBank/DDBJ whole genome shotgun (WGS) entry which is preliminary data.</text>
</comment>
<dbReference type="PRINTS" id="PR00080">
    <property type="entry name" value="SDRFAMILY"/>
</dbReference>
<dbReference type="PROSITE" id="PS00061">
    <property type="entry name" value="ADH_SHORT"/>
    <property type="match status" value="1"/>
</dbReference>
<dbReference type="OrthoDB" id="9793345at2"/>
<dbReference type="SUPFAM" id="SSF51735">
    <property type="entry name" value="NAD(P)-binding Rossmann-fold domains"/>
    <property type="match status" value="1"/>
</dbReference>
<name>A0A559IHJ0_9BACL</name>
<keyword evidence="6" id="KW-1185">Reference proteome</keyword>
<dbReference type="InterPro" id="IPR036291">
    <property type="entry name" value="NAD(P)-bd_dom_sf"/>
</dbReference>
<dbReference type="Gene3D" id="3.40.50.720">
    <property type="entry name" value="NAD(P)-binding Rossmann-like Domain"/>
    <property type="match status" value="1"/>
</dbReference>
<dbReference type="AlphaFoldDB" id="A0A559IHJ0"/>
<sequence>MSYTNNHSLRDKVILITGASSGIGALVARYAAEAGAVPILAARSTEKLAEVSSQITQRHECITLDVTDAADVERVIHDVIDRHGQLDILVNNAGFGLFELTHEMGLEHFEAMMDVNYMGLVRCTKAVLPDMLERQSGHIVNIASMAGKIGTPKSAGYAASKHAVLGFTNSLRMELAQTGVKVSAINPGPIDTPFFQLADPSGQYVNNVRWFMMKPEKVARRIIRVMERQTAEVDMPLLGAIGTKLMQLFPGLSGRVAGRMLNKK</sequence>
<gene>
    <name evidence="5" type="ORF">FPZ44_21940</name>
</gene>
<evidence type="ECO:0000256" key="3">
    <source>
        <dbReference type="RuleBase" id="RU000363"/>
    </source>
</evidence>
<feature type="domain" description="Ketoreductase" evidence="4">
    <location>
        <begin position="12"/>
        <end position="193"/>
    </location>
</feature>
<dbReference type="GO" id="GO:0016616">
    <property type="term" value="F:oxidoreductase activity, acting on the CH-OH group of donors, NAD or NADP as acceptor"/>
    <property type="evidence" value="ECO:0007669"/>
    <property type="project" value="UniProtKB-ARBA"/>
</dbReference>
<accession>A0A559IHJ0</accession>
<evidence type="ECO:0000256" key="2">
    <source>
        <dbReference type="ARBA" id="ARBA00023002"/>
    </source>
</evidence>
<evidence type="ECO:0000313" key="5">
    <source>
        <dbReference type="EMBL" id="TVX87155.1"/>
    </source>
</evidence>
<dbReference type="InterPro" id="IPR002347">
    <property type="entry name" value="SDR_fam"/>
</dbReference>
<dbReference type="PANTHER" id="PTHR44196">
    <property type="entry name" value="DEHYDROGENASE/REDUCTASE SDR FAMILY MEMBER 7B"/>
    <property type="match status" value="1"/>
</dbReference>
<dbReference type="PANTHER" id="PTHR44196:SF1">
    <property type="entry name" value="DEHYDROGENASE_REDUCTASE SDR FAMILY MEMBER 7B"/>
    <property type="match status" value="1"/>
</dbReference>
<dbReference type="Pfam" id="PF00106">
    <property type="entry name" value="adh_short"/>
    <property type="match status" value="1"/>
</dbReference>
<comment type="similarity">
    <text evidence="1 3">Belongs to the short-chain dehydrogenases/reductases (SDR) family.</text>
</comment>
<protein>
    <submittedName>
        <fullName evidence="5">SDR family NAD(P)-dependent oxidoreductase</fullName>
    </submittedName>
</protein>
<evidence type="ECO:0000313" key="6">
    <source>
        <dbReference type="Proteomes" id="UP000318102"/>
    </source>
</evidence>
<organism evidence="5 6">
    <name type="scientific">Paenibacillus agilis</name>
    <dbReference type="NCBI Taxonomy" id="3020863"/>
    <lineage>
        <taxon>Bacteria</taxon>
        <taxon>Bacillati</taxon>
        <taxon>Bacillota</taxon>
        <taxon>Bacilli</taxon>
        <taxon>Bacillales</taxon>
        <taxon>Paenibacillaceae</taxon>
        <taxon>Paenibacillus</taxon>
    </lineage>
</organism>
<keyword evidence="2" id="KW-0560">Oxidoreductase</keyword>